<dbReference type="InterPro" id="IPR054280">
    <property type="entry name" value="DUF7014"/>
</dbReference>
<dbReference type="KEGG" id="abg:Asbog_02104"/>
<keyword evidence="4" id="KW-1185">Reference proteome</keyword>
<feature type="domain" description="DUF7014" evidence="2">
    <location>
        <begin position="178"/>
        <end position="309"/>
    </location>
</feature>
<dbReference type="EMBL" id="BJVS01000001">
    <property type="protein sequence ID" value="GEL52218.1"/>
    <property type="molecule type" value="Genomic_DNA"/>
</dbReference>
<dbReference type="Proteomes" id="UP000321287">
    <property type="component" value="Unassembled WGS sequence"/>
</dbReference>
<evidence type="ECO:0000259" key="1">
    <source>
        <dbReference type="Pfam" id="PF18863"/>
    </source>
</evidence>
<dbReference type="Pfam" id="PF18863">
    <property type="entry name" value="AbiJ_NTD4"/>
    <property type="match status" value="1"/>
</dbReference>
<feature type="domain" description="HEPN AbiJ-N-terminal" evidence="1">
    <location>
        <begin position="11"/>
        <end position="172"/>
    </location>
</feature>
<comment type="caution">
    <text evidence="3">The sequence shown here is derived from an EMBL/GenBank/DDBJ whole genome shotgun (WGS) entry which is preliminary data.</text>
</comment>
<organism evidence="3 4">
    <name type="scientific">Asaia bogorensis NBRC 16594</name>
    <dbReference type="NCBI Taxonomy" id="1231624"/>
    <lineage>
        <taxon>Bacteria</taxon>
        <taxon>Pseudomonadati</taxon>
        <taxon>Pseudomonadota</taxon>
        <taxon>Alphaproteobacteria</taxon>
        <taxon>Acetobacterales</taxon>
        <taxon>Acetobacteraceae</taxon>
        <taxon>Asaia</taxon>
    </lineage>
</organism>
<protein>
    <recommendedName>
        <fullName evidence="5">Abortive infection protein-like C-terminal domain-containing protein</fullName>
    </recommendedName>
</protein>
<dbReference type="Pfam" id="PF22809">
    <property type="entry name" value="DUF7014"/>
    <property type="match status" value="1"/>
</dbReference>
<name>A0AAN4R065_9PROT</name>
<reference evidence="3 4" key="1">
    <citation type="submission" date="2019-07" db="EMBL/GenBank/DDBJ databases">
        <title>Whole genome shotgun sequence of Asaia bogorensis NBRC 16594.</title>
        <authorList>
            <person name="Hosoyama A."/>
            <person name="Uohara A."/>
            <person name="Ohji S."/>
            <person name="Ichikawa N."/>
        </authorList>
    </citation>
    <scope>NUCLEOTIDE SEQUENCE [LARGE SCALE GENOMIC DNA]</scope>
    <source>
        <strain evidence="3 4">NBRC 16594</strain>
    </source>
</reference>
<dbReference type="GeneID" id="78227127"/>
<proteinExistence type="predicted"/>
<dbReference type="InterPro" id="IPR049503">
    <property type="entry name" value="AbiJ_NTD4"/>
</dbReference>
<evidence type="ECO:0000313" key="4">
    <source>
        <dbReference type="Proteomes" id="UP000321287"/>
    </source>
</evidence>
<dbReference type="RefSeq" id="WP_062165086.1">
    <property type="nucleotide sequence ID" value="NZ_AP014690.1"/>
</dbReference>
<evidence type="ECO:0000259" key="2">
    <source>
        <dbReference type="Pfam" id="PF22809"/>
    </source>
</evidence>
<sequence>MGIFKTYWQRQREARGDVPDVYSYDSFPNSLREQIVQIASDGFDAYASNRMEYGTPQSRFRNICESIVKILRREFGEHRLPPKLGFDDPPNELFNFIKFEKNIDKILSAIEIVCRILEEKKATQPGSETETHIENAIEEINARMKMAGLGYEYNGEIIRIESELIHAEAVKPALALLREKRYAGPEQEFRTAYDHYRRGKHKEAITEAAKAFESTMKVILDKRGWNHNPNDTASKLISALYNYKLIPEYWQNNLTGLRTLLESAIPTPRNKSSAHGQGVNLTIVPDHIAGYVLHMTASTIVFLVKAERALP</sequence>
<evidence type="ECO:0008006" key="5">
    <source>
        <dbReference type="Google" id="ProtNLM"/>
    </source>
</evidence>
<gene>
    <name evidence="3" type="ORF">ABO01nite_02250</name>
</gene>
<evidence type="ECO:0000313" key="3">
    <source>
        <dbReference type="EMBL" id="GEL52218.1"/>
    </source>
</evidence>
<dbReference type="NCBIfam" id="NF046078">
    <property type="entry name" value="STM4504_CBY0614"/>
    <property type="match status" value="1"/>
</dbReference>
<accession>A0AAN4R065</accession>
<dbReference type="AlphaFoldDB" id="A0AAN4R065"/>